<evidence type="ECO:0000256" key="1">
    <source>
        <dbReference type="SAM" id="SignalP"/>
    </source>
</evidence>
<sequence length="200" mass="22674">MRPQLSISALSFLLLFMSHSSAGLVEIANVEELRRLSEDHICYVVGYFENLDSAEAGLYRAAVADEFNFKDDFAQTVCRGIPVAISSDDGVRKVLGIKGEQGIVMISEGARSLFSFRNMDFPIKRWIEVLPKKTLVTYIVWNFSKSSFQTFQTECDHSIKSEQNIKTKCAISVHLFTYFYFICEIQTSPVPLVSEFNINL</sequence>
<feature type="non-terminal residue" evidence="2">
    <location>
        <position position="200"/>
    </location>
</feature>
<comment type="caution">
    <text evidence="2">The sequence shown here is derived from an EMBL/GenBank/DDBJ whole genome shotgun (WGS) entry which is preliminary data.</text>
</comment>
<feature type="chain" id="PRO_5042910477" evidence="1">
    <location>
        <begin position="24"/>
        <end position="200"/>
    </location>
</feature>
<dbReference type="CDD" id="cd02981">
    <property type="entry name" value="PDI_b_family"/>
    <property type="match status" value="1"/>
</dbReference>
<dbReference type="Proteomes" id="UP001328107">
    <property type="component" value="Unassembled WGS sequence"/>
</dbReference>
<proteinExistence type="predicted"/>
<keyword evidence="3" id="KW-1185">Reference proteome</keyword>
<gene>
    <name evidence="2" type="ORF">PMAYCL1PPCAC_05157</name>
</gene>
<protein>
    <submittedName>
        <fullName evidence="2">Uncharacterized protein</fullName>
    </submittedName>
</protein>
<keyword evidence="1" id="KW-0732">Signal</keyword>
<dbReference type="EMBL" id="BTRK01000002">
    <property type="protein sequence ID" value="GMR34962.1"/>
    <property type="molecule type" value="Genomic_DNA"/>
</dbReference>
<dbReference type="Gene3D" id="3.40.30.10">
    <property type="entry name" value="Glutaredoxin"/>
    <property type="match status" value="1"/>
</dbReference>
<evidence type="ECO:0000313" key="3">
    <source>
        <dbReference type="Proteomes" id="UP001328107"/>
    </source>
</evidence>
<evidence type="ECO:0000313" key="2">
    <source>
        <dbReference type="EMBL" id="GMR34962.1"/>
    </source>
</evidence>
<name>A0AAN4ZBY6_9BILA</name>
<accession>A0AAN4ZBY6</accession>
<reference evidence="3" key="1">
    <citation type="submission" date="2022-10" db="EMBL/GenBank/DDBJ databases">
        <title>Genome assembly of Pristionchus species.</title>
        <authorList>
            <person name="Yoshida K."/>
            <person name="Sommer R.J."/>
        </authorList>
    </citation>
    <scope>NUCLEOTIDE SEQUENCE [LARGE SCALE GENOMIC DNA]</scope>
    <source>
        <strain evidence="3">RS5460</strain>
    </source>
</reference>
<feature type="signal peptide" evidence="1">
    <location>
        <begin position="1"/>
        <end position="23"/>
    </location>
</feature>
<dbReference type="AlphaFoldDB" id="A0AAN4ZBY6"/>
<organism evidence="2 3">
    <name type="scientific">Pristionchus mayeri</name>
    <dbReference type="NCBI Taxonomy" id="1317129"/>
    <lineage>
        <taxon>Eukaryota</taxon>
        <taxon>Metazoa</taxon>
        <taxon>Ecdysozoa</taxon>
        <taxon>Nematoda</taxon>
        <taxon>Chromadorea</taxon>
        <taxon>Rhabditida</taxon>
        <taxon>Rhabditina</taxon>
        <taxon>Diplogasteromorpha</taxon>
        <taxon>Diplogasteroidea</taxon>
        <taxon>Neodiplogasteridae</taxon>
        <taxon>Pristionchus</taxon>
    </lineage>
</organism>